<name>K1HDB7_9FUSO</name>
<evidence type="ECO:0000313" key="1">
    <source>
        <dbReference type="EMBL" id="EKA93468.1"/>
    </source>
</evidence>
<dbReference type="HOGENOM" id="CLU_1419639_0_0_0"/>
<reference evidence="1 2" key="1">
    <citation type="submission" date="2012-05" db="EMBL/GenBank/DDBJ databases">
        <title>The Genome Sequence of Fusobacterium periodontium Oral Taxon 201 Strain D10.</title>
        <authorList>
            <consortium name="The Broad Institute Genome Sequencing Platform"/>
            <consortium name="The Broad Institute Genome Sequencing Center for Infectious Disease"/>
            <person name="Earl A."/>
            <person name="Ward D."/>
            <person name="Feldgarden M."/>
            <person name="Gevers D."/>
            <person name="Strauss J."/>
            <person name="Sibley C."/>
            <person name="White A."/>
            <person name="Ambrose C.E."/>
            <person name="Allen-Vercoe E."/>
            <person name="Walker B."/>
            <person name="Young S.K."/>
            <person name="Zeng Q."/>
            <person name="Gargeya S."/>
            <person name="Fitzgerald M."/>
            <person name="Haas B."/>
            <person name="Abouelleil A."/>
            <person name="Alvarado L."/>
            <person name="Arachchi H.M."/>
            <person name="Berlin A.M."/>
            <person name="Chapman S.B."/>
            <person name="Goldberg J."/>
            <person name="Griggs A."/>
            <person name="Gujja S."/>
            <person name="Hansen M."/>
            <person name="Howarth C."/>
            <person name="Imamovic A."/>
            <person name="Larimer J."/>
            <person name="McCowan C."/>
            <person name="Montmayeur A."/>
            <person name="Murphy C."/>
            <person name="Neiman D."/>
            <person name="Pearson M."/>
            <person name="Priest M."/>
            <person name="Roberts A."/>
            <person name="Saif S."/>
            <person name="Shea T."/>
            <person name="Sisk P."/>
            <person name="Sykes S."/>
            <person name="Wortman J."/>
            <person name="Nusbaum C."/>
            <person name="Birren B."/>
        </authorList>
    </citation>
    <scope>NUCLEOTIDE SEQUENCE [LARGE SCALE GENOMIC DNA]</scope>
    <source>
        <strain evidence="1 2">D10</strain>
    </source>
</reference>
<sequence>MIKAKPRKKNIVKVNEKQEIKITRQPTSEQLEESKLAFTLLNITLICRNHKNIWDNEIKNHDGYIRFDKLMMICKIRSLANKIFDANFQADEEEENVKDNFFYNNILVEQVNRSITGVGENPLVTIDDKIQRLPGGFIGTLGSLARMVKDLVRLKGVIKSLGIEKDIKKLINTSEKYLAWVYNEITFNELL</sequence>
<organism evidence="1 2">
    <name type="scientific">Fusobacterium periodonticum D10</name>
    <dbReference type="NCBI Taxonomy" id="620833"/>
    <lineage>
        <taxon>Bacteria</taxon>
        <taxon>Fusobacteriati</taxon>
        <taxon>Fusobacteriota</taxon>
        <taxon>Fusobacteriia</taxon>
        <taxon>Fusobacteriales</taxon>
        <taxon>Fusobacteriaceae</taxon>
        <taxon>Fusobacterium</taxon>
    </lineage>
</organism>
<dbReference type="RefSeq" id="WP_005967459.1">
    <property type="nucleotide sequence ID" value="NZ_JH815384.1"/>
</dbReference>
<dbReference type="EMBL" id="ACIF01000220">
    <property type="protein sequence ID" value="EKA93468.1"/>
    <property type="molecule type" value="Genomic_DNA"/>
</dbReference>
<protein>
    <submittedName>
        <fullName evidence="1">Uncharacterized protein</fullName>
    </submittedName>
</protein>
<gene>
    <name evidence="1" type="ORF">FPOG_00258</name>
</gene>
<dbReference type="PATRIC" id="fig|620833.3.peg.1261"/>
<dbReference type="Proteomes" id="UP000005809">
    <property type="component" value="Unassembled WGS sequence"/>
</dbReference>
<comment type="caution">
    <text evidence="1">The sequence shown here is derived from an EMBL/GenBank/DDBJ whole genome shotgun (WGS) entry which is preliminary data.</text>
</comment>
<evidence type="ECO:0000313" key="2">
    <source>
        <dbReference type="Proteomes" id="UP000005809"/>
    </source>
</evidence>
<accession>K1HDB7</accession>
<proteinExistence type="predicted"/>
<dbReference type="AlphaFoldDB" id="K1HDB7"/>